<keyword evidence="1" id="KW-1133">Transmembrane helix</keyword>
<evidence type="ECO:0000256" key="1">
    <source>
        <dbReference type="SAM" id="Phobius"/>
    </source>
</evidence>
<keyword evidence="3" id="KW-1185">Reference proteome</keyword>
<name>A0A0A0KRC0_CUCSA</name>
<reference evidence="2 3" key="4">
    <citation type="journal article" date="2011" name="BMC Genomics">
        <title>RNA-Seq improves annotation of protein-coding genes in the cucumber genome.</title>
        <authorList>
            <person name="Li Z."/>
            <person name="Zhang Z."/>
            <person name="Yan P."/>
            <person name="Huang S."/>
            <person name="Fei Z."/>
            <person name="Lin K."/>
        </authorList>
    </citation>
    <scope>NUCLEOTIDE SEQUENCE [LARGE SCALE GENOMIC DNA]</scope>
    <source>
        <strain evidence="3">cv. 9930</strain>
    </source>
</reference>
<reference evidence="2 3" key="1">
    <citation type="journal article" date="2009" name="Nat. Genet.">
        <title>The genome of the cucumber, Cucumis sativus L.</title>
        <authorList>
            <person name="Huang S."/>
            <person name="Li R."/>
            <person name="Zhang Z."/>
            <person name="Li L."/>
            <person name="Gu X."/>
            <person name="Fan W."/>
            <person name="Lucas W.J."/>
            <person name="Wang X."/>
            <person name="Xie B."/>
            <person name="Ni P."/>
            <person name="Ren Y."/>
            <person name="Zhu H."/>
            <person name="Li J."/>
            <person name="Lin K."/>
            <person name="Jin W."/>
            <person name="Fei Z."/>
            <person name="Li G."/>
            <person name="Staub J."/>
            <person name="Kilian A."/>
            <person name="van der Vossen E.A."/>
            <person name="Wu Y."/>
            <person name="Guo J."/>
            <person name="He J."/>
            <person name="Jia Z."/>
            <person name="Ren Y."/>
            <person name="Tian G."/>
            <person name="Lu Y."/>
            <person name="Ruan J."/>
            <person name="Qian W."/>
            <person name="Wang M."/>
            <person name="Huang Q."/>
            <person name="Li B."/>
            <person name="Xuan Z."/>
            <person name="Cao J."/>
            <person name="Asan"/>
            <person name="Wu Z."/>
            <person name="Zhang J."/>
            <person name="Cai Q."/>
            <person name="Bai Y."/>
            <person name="Zhao B."/>
            <person name="Han Y."/>
            <person name="Li Y."/>
            <person name="Li X."/>
            <person name="Wang S."/>
            <person name="Shi Q."/>
            <person name="Liu S."/>
            <person name="Cho W.K."/>
            <person name="Kim J.Y."/>
            <person name="Xu Y."/>
            <person name="Heller-Uszynska K."/>
            <person name="Miao H."/>
            <person name="Cheng Z."/>
            <person name="Zhang S."/>
            <person name="Wu J."/>
            <person name="Yang Y."/>
            <person name="Kang H."/>
            <person name="Li M."/>
            <person name="Liang H."/>
            <person name="Ren X."/>
            <person name="Shi Z."/>
            <person name="Wen M."/>
            <person name="Jian M."/>
            <person name="Yang H."/>
            <person name="Zhang G."/>
            <person name="Yang Z."/>
            <person name="Chen R."/>
            <person name="Liu S."/>
            <person name="Li J."/>
            <person name="Ma L."/>
            <person name="Liu H."/>
            <person name="Zhou Y."/>
            <person name="Zhao J."/>
            <person name="Fang X."/>
            <person name="Li G."/>
            <person name="Fang L."/>
            <person name="Li Y."/>
            <person name="Liu D."/>
            <person name="Zheng H."/>
            <person name="Zhang Y."/>
            <person name="Qin N."/>
            <person name="Li Z."/>
            <person name="Yang G."/>
            <person name="Yang S."/>
            <person name="Bolund L."/>
            <person name="Kristiansen K."/>
            <person name="Zheng H."/>
            <person name="Li S."/>
            <person name="Zhang X."/>
            <person name="Yang H."/>
            <person name="Wang J."/>
            <person name="Sun R."/>
            <person name="Zhang B."/>
            <person name="Jiang S."/>
            <person name="Wang J."/>
            <person name="Du Y."/>
            <person name="Li S."/>
        </authorList>
    </citation>
    <scope>NUCLEOTIDE SEQUENCE [LARGE SCALE GENOMIC DNA]</scope>
    <source>
        <strain evidence="3">cv. 9930</strain>
    </source>
</reference>
<keyword evidence="1" id="KW-0812">Transmembrane</keyword>
<dbReference type="Proteomes" id="UP000029981">
    <property type="component" value="Chromosome 5"/>
</dbReference>
<evidence type="ECO:0000313" key="2">
    <source>
        <dbReference type="EMBL" id="KGN50932.1"/>
    </source>
</evidence>
<proteinExistence type="predicted"/>
<feature type="transmembrane region" description="Helical" evidence="1">
    <location>
        <begin position="106"/>
        <end position="129"/>
    </location>
</feature>
<dbReference type="Gramene" id="KGN50932">
    <property type="protein sequence ID" value="KGN50932"/>
    <property type="gene ID" value="Csa_5G349070"/>
</dbReference>
<protein>
    <submittedName>
        <fullName evidence="2">Uncharacterized protein</fullName>
    </submittedName>
</protein>
<keyword evidence="1" id="KW-0472">Membrane</keyword>
<accession>A0A0A0KRC0</accession>
<evidence type="ECO:0000313" key="3">
    <source>
        <dbReference type="Proteomes" id="UP000029981"/>
    </source>
</evidence>
<reference evidence="2 3" key="2">
    <citation type="journal article" date="2009" name="PLoS ONE">
        <title>An integrated genetic and cytogenetic map of the cucumber genome.</title>
        <authorList>
            <person name="Ren Y."/>
            <person name="Zhang Z."/>
            <person name="Liu J."/>
            <person name="Staub J.E."/>
            <person name="Han Y."/>
            <person name="Cheng Z."/>
            <person name="Li X."/>
            <person name="Lu J."/>
            <person name="Miao H."/>
            <person name="Kang H."/>
            <person name="Xie B."/>
            <person name="Gu X."/>
            <person name="Wang X."/>
            <person name="Du Y."/>
            <person name="Jin W."/>
            <person name="Huang S."/>
        </authorList>
    </citation>
    <scope>NUCLEOTIDE SEQUENCE [LARGE SCALE GENOMIC DNA]</scope>
    <source>
        <strain evidence="3">cv. 9930</strain>
    </source>
</reference>
<dbReference type="AlphaFoldDB" id="A0A0A0KRC0"/>
<sequence>MLSIEIYPIGNWKYFESESITDFMIPPKHKIIIRKTETQNHVHCPPSVGIGIIKALRSALPKSSLLTARFPFFVVFPFSLRLHIIFNFRLGLLSSRSLHFSLLNLIPSLCVCCPLFVVFPFPLRLHIIFNFTRIGHLRRGSESPHQGFWRGSSLANFALRPKCRKKAKAEGGLTPSLKVDVWLITHKWR</sequence>
<reference evidence="2 3" key="3">
    <citation type="journal article" date="2010" name="BMC Genomics">
        <title>Transcriptome sequencing and comparative analysis of cucumber flowers with different sex types.</title>
        <authorList>
            <person name="Guo S."/>
            <person name="Zheng Y."/>
            <person name="Joung J.G."/>
            <person name="Liu S."/>
            <person name="Zhang Z."/>
            <person name="Crasta O.R."/>
            <person name="Sobral B.W."/>
            <person name="Xu Y."/>
            <person name="Huang S."/>
            <person name="Fei Z."/>
        </authorList>
    </citation>
    <scope>NUCLEOTIDE SEQUENCE [LARGE SCALE GENOMIC DNA]</scope>
    <source>
        <strain evidence="3">cv. 9930</strain>
    </source>
</reference>
<feature type="transmembrane region" description="Helical" evidence="1">
    <location>
        <begin position="66"/>
        <end position="86"/>
    </location>
</feature>
<organism evidence="2 3">
    <name type="scientific">Cucumis sativus</name>
    <name type="common">Cucumber</name>
    <dbReference type="NCBI Taxonomy" id="3659"/>
    <lineage>
        <taxon>Eukaryota</taxon>
        <taxon>Viridiplantae</taxon>
        <taxon>Streptophyta</taxon>
        <taxon>Embryophyta</taxon>
        <taxon>Tracheophyta</taxon>
        <taxon>Spermatophyta</taxon>
        <taxon>Magnoliopsida</taxon>
        <taxon>eudicotyledons</taxon>
        <taxon>Gunneridae</taxon>
        <taxon>Pentapetalae</taxon>
        <taxon>rosids</taxon>
        <taxon>fabids</taxon>
        <taxon>Cucurbitales</taxon>
        <taxon>Cucurbitaceae</taxon>
        <taxon>Benincaseae</taxon>
        <taxon>Cucumis</taxon>
    </lineage>
</organism>
<gene>
    <name evidence="2" type="ORF">Csa_5G349070</name>
</gene>
<dbReference type="EMBL" id="CM002926">
    <property type="protein sequence ID" value="KGN50932.1"/>
    <property type="molecule type" value="Genomic_DNA"/>
</dbReference>